<keyword evidence="1" id="KW-0732">Signal</keyword>
<name>A0A1G6WGK4_9PROT</name>
<keyword evidence="3" id="KW-1185">Reference proteome</keyword>
<dbReference type="EMBL" id="FNAK01000002">
    <property type="protein sequence ID" value="SDD64206.1"/>
    <property type="molecule type" value="Genomic_DNA"/>
</dbReference>
<proteinExistence type="predicted"/>
<gene>
    <name evidence="2" type="ORF">SAMN04488071_1078</name>
</gene>
<dbReference type="Proteomes" id="UP000183685">
    <property type="component" value="Unassembled WGS sequence"/>
</dbReference>
<organism evidence="2 3">
    <name type="scientific">Kordiimonas lacus</name>
    <dbReference type="NCBI Taxonomy" id="637679"/>
    <lineage>
        <taxon>Bacteria</taxon>
        <taxon>Pseudomonadati</taxon>
        <taxon>Pseudomonadota</taxon>
        <taxon>Alphaproteobacteria</taxon>
        <taxon>Kordiimonadales</taxon>
        <taxon>Kordiimonadaceae</taxon>
        <taxon>Kordiimonas</taxon>
    </lineage>
</organism>
<sequence length="263" mass="29378">MLRTLILPVVIAGLMASSVAARTPEEKAAETAQAVTYYLDTFRSTDDEEALARAYSGIARTWEHFSQIANPIVPMVGEFALLHARAATAARDRKRVVEAWQTALKLVQSASNSERLMALNVEAAHAAAKVEQIDVAHQFFAAARAFTFTRGENADSALLYMRIRELSVLGGSMQWRNLNDALTDMRAFSEKFPMWSVSRLEAVLAETEIRLQFQPEETEKRADLSRLKAEIRLIADGLAEQLPSGYLARVRQVNYALEDNYNL</sequence>
<dbReference type="OrthoDB" id="9938872at2"/>
<feature type="signal peptide" evidence="1">
    <location>
        <begin position="1"/>
        <end position="20"/>
    </location>
</feature>
<accession>A0A1G6WGK4</accession>
<evidence type="ECO:0000256" key="1">
    <source>
        <dbReference type="SAM" id="SignalP"/>
    </source>
</evidence>
<reference evidence="2 3" key="1">
    <citation type="submission" date="2016-10" db="EMBL/GenBank/DDBJ databases">
        <authorList>
            <person name="de Groot N.N."/>
        </authorList>
    </citation>
    <scope>NUCLEOTIDE SEQUENCE [LARGE SCALE GENOMIC DNA]</scope>
    <source>
        <strain evidence="2 3">CGMCC 1.9109</strain>
    </source>
</reference>
<dbReference type="RefSeq" id="WP_068306143.1">
    <property type="nucleotide sequence ID" value="NZ_FNAK01000002.1"/>
</dbReference>
<evidence type="ECO:0000313" key="2">
    <source>
        <dbReference type="EMBL" id="SDD64206.1"/>
    </source>
</evidence>
<feature type="chain" id="PRO_5010373912" evidence="1">
    <location>
        <begin position="21"/>
        <end position="263"/>
    </location>
</feature>
<dbReference type="AlphaFoldDB" id="A0A1G6WGK4"/>
<protein>
    <submittedName>
        <fullName evidence="2">Uncharacterized protein</fullName>
    </submittedName>
</protein>
<evidence type="ECO:0000313" key="3">
    <source>
        <dbReference type="Proteomes" id="UP000183685"/>
    </source>
</evidence>